<evidence type="ECO:0000256" key="4">
    <source>
        <dbReference type="ARBA" id="ARBA00023180"/>
    </source>
</evidence>
<evidence type="ECO:0000313" key="7">
    <source>
        <dbReference type="EMBL" id="CAB4763701.1"/>
    </source>
</evidence>
<evidence type="ECO:0000256" key="3">
    <source>
        <dbReference type="ARBA" id="ARBA00022801"/>
    </source>
</evidence>
<organism evidence="7">
    <name type="scientific">freshwater metagenome</name>
    <dbReference type="NCBI Taxonomy" id="449393"/>
    <lineage>
        <taxon>unclassified sequences</taxon>
        <taxon>metagenomes</taxon>
        <taxon>ecological metagenomes</taxon>
    </lineage>
</organism>
<proteinExistence type="inferred from homology"/>
<keyword evidence="4" id="KW-0325">Glycoprotein</keyword>
<dbReference type="Gene3D" id="3.40.720.10">
    <property type="entry name" value="Alkaline Phosphatase, subunit A"/>
    <property type="match status" value="1"/>
</dbReference>
<dbReference type="SUPFAM" id="SSF53649">
    <property type="entry name" value="Alkaline phosphatase-like"/>
    <property type="match status" value="1"/>
</dbReference>
<sequence length="531" mass="57871">MTDLPPQTAVHPRKWWIVAVTAGVTSLGIVAAAGIFSASAWSSPHRDITAGSGAVGALDINLGPVPQQAVVTDEQFQTEIDNIVFILADDLDWATFRQVPRLNALQSKGTTFTNTTVTDSLCCPSRVSILRGQYVHNHKVVSNEPASGGGWPTFYRLGEEKDCLPTWLSAKGVQTAFMGKYLNAYPDGAKNPAYVPPGWDRWVVPVTQPEMYRGYGYTLNIDGTLKTYGEKPKDFLGDVLVGEASQYISSAREPFYLQLSLTNPHRPSPVAVRHLESNKYAAIPRSKGFNAAGLNEPAWRSGISALGPRRLASLDKRWRERVQSAETVADAYDAVVAALTKAGKLDRTLIVIGSDNGYHSAVRRLPPGKRTPYLEDTVVPYVFIGPGVAAGVKVPSMTSTIDLGPTFTALLGTQAPQWTDGRSLVPFLARGSDEDWRTGVISESLSQARPGDPDYETLKPPRFTALRTEQWVYVEYEDGTKELYDRATDPDELDNVLPTADPELVKSLNRQLVALRACAGPTCRVADALPN</sequence>
<comment type="similarity">
    <text evidence="1">Belongs to the sulfatase family.</text>
</comment>
<protein>
    <submittedName>
        <fullName evidence="7">Unannotated protein</fullName>
    </submittedName>
</protein>
<keyword evidence="5" id="KW-0472">Membrane</keyword>
<evidence type="ECO:0000256" key="5">
    <source>
        <dbReference type="SAM" id="Phobius"/>
    </source>
</evidence>
<dbReference type="GO" id="GO:0016787">
    <property type="term" value="F:hydrolase activity"/>
    <property type="evidence" value="ECO:0007669"/>
    <property type="project" value="UniProtKB-KW"/>
</dbReference>
<dbReference type="AlphaFoldDB" id="A0A6J6UUX4"/>
<accession>A0A6J6UUX4</accession>
<dbReference type="Pfam" id="PF00884">
    <property type="entry name" value="Sulfatase"/>
    <property type="match status" value="1"/>
</dbReference>
<keyword evidence="5" id="KW-1133">Transmembrane helix</keyword>
<dbReference type="PANTHER" id="PTHR43108:SF8">
    <property type="entry name" value="SD21168P"/>
    <property type="match status" value="1"/>
</dbReference>
<keyword evidence="5" id="KW-0812">Transmembrane</keyword>
<dbReference type="InterPro" id="IPR024607">
    <property type="entry name" value="Sulfatase_CS"/>
</dbReference>
<dbReference type="InterPro" id="IPR017850">
    <property type="entry name" value="Alkaline_phosphatase_core_sf"/>
</dbReference>
<evidence type="ECO:0000256" key="2">
    <source>
        <dbReference type="ARBA" id="ARBA00022729"/>
    </source>
</evidence>
<dbReference type="PROSITE" id="PS00523">
    <property type="entry name" value="SULFATASE_1"/>
    <property type="match status" value="1"/>
</dbReference>
<reference evidence="7" key="1">
    <citation type="submission" date="2020-05" db="EMBL/GenBank/DDBJ databases">
        <authorList>
            <person name="Chiriac C."/>
            <person name="Salcher M."/>
            <person name="Ghai R."/>
            <person name="Kavagutti S V."/>
        </authorList>
    </citation>
    <scope>NUCLEOTIDE SEQUENCE</scope>
</reference>
<keyword evidence="2" id="KW-0732">Signal</keyword>
<evidence type="ECO:0000259" key="6">
    <source>
        <dbReference type="Pfam" id="PF00884"/>
    </source>
</evidence>
<feature type="domain" description="Sulfatase N-terminal" evidence="6">
    <location>
        <begin position="82"/>
        <end position="412"/>
    </location>
</feature>
<dbReference type="EMBL" id="CAEZYZ010000301">
    <property type="protein sequence ID" value="CAB4763701.1"/>
    <property type="molecule type" value="Genomic_DNA"/>
</dbReference>
<dbReference type="InterPro" id="IPR000917">
    <property type="entry name" value="Sulfatase_N"/>
</dbReference>
<name>A0A6J6UUX4_9ZZZZ</name>
<keyword evidence="3" id="KW-0378">Hydrolase</keyword>
<gene>
    <name evidence="7" type="ORF">UFOPK2810_01521</name>
</gene>
<evidence type="ECO:0000256" key="1">
    <source>
        <dbReference type="ARBA" id="ARBA00008779"/>
    </source>
</evidence>
<feature type="transmembrane region" description="Helical" evidence="5">
    <location>
        <begin position="15"/>
        <end position="36"/>
    </location>
</feature>
<dbReference type="PANTHER" id="PTHR43108">
    <property type="entry name" value="N-ACETYLGLUCOSAMINE-6-SULFATASE FAMILY MEMBER"/>
    <property type="match status" value="1"/>
</dbReference>